<dbReference type="RefSeq" id="WP_212189132.1">
    <property type="nucleotide sequence ID" value="NZ_JAGTAR010000007.1"/>
</dbReference>
<dbReference type="Gene3D" id="1.25.40.390">
    <property type="match status" value="1"/>
</dbReference>
<evidence type="ECO:0000256" key="4">
    <source>
        <dbReference type="ARBA" id="ARBA00023136"/>
    </source>
</evidence>
<comment type="subcellular location">
    <subcellularLocation>
        <location evidence="1">Cell outer membrane</location>
    </subcellularLocation>
</comment>
<dbReference type="EMBL" id="JAGTAR010000007">
    <property type="protein sequence ID" value="MBR8535228.1"/>
    <property type="molecule type" value="Genomic_DNA"/>
</dbReference>
<evidence type="ECO:0000313" key="10">
    <source>
        <dbReference type="Proteomes" id="UP000679220"/>
    </source>
</evidence>
<evidence type="ECO:0000313" key="9">
    <source>
        <dbReference type="EMBL" id="MBR8535228.1"/>
    </source>
</evidence>
<keyword evidence="10" id="KW-1185">Reference proteome</keyword>
<feature type="domain" description="RagB/SusD" evidence="7">
    <location>
        <begin position="335"/>
        <end position="480"/>
    </location>
</feature>
<dbReference type="AlphaFoldDB" id="A0A941IX53"/>
<dbReference type="SUPFAM" id="SSF48452">
    <property type="entry name" value="TPR-like"/>
    <property type="match status" value="1"/>
</dbReference>
<dbReference type="InterPro" id="IPR033985">
    <property type="entry name" value="SusD-like_N"/>
</dbReference>
<dbReference type="InterPro" id="IPR012944">
    <property type="entry name" value="SusD_RagB_dom"/>
</dbReference>
<comment type="similarity">
    <text evidence="2">Belongs to the SusD family.</text>
</comment>
<dbReference type="GO" id="GO:0009279">
    <property type="term" value="C:cell outer membrane"/>
    <property type="evidence" value="ECO:0007669"/>
    <property type="project" value="UniProtKB-SubCell"/>
</dbReference>
<accession>A0A941IX53</accession>
<evidence type="ECO:0000259" key="7">
    <source>
        <dbReference type="Pfam" id="PF07980"/>
    </source>
</evidence>
<keyword evidence="5" id="KW-0998">Cell outer membrane</keyword>
<keyword evidence="3 6" id="KW-0732">Signal</keyword>
<dbReference type="PROSITE" id="PS51257">
    <property type="entry name" value="PROKAR_LIPOPROTEIN"/>
    <property type="match status" value="1"/>
</dbReference>
<dbReference type="CDD" id="cd08977">
    <property type="entry name" value="SusD"/>
    <property type="match status" value="1"/>
</dbReference>
<dbReference type="Pfam" id="PF07980">
    <property type="entry name" value="SusD_RagB"/>
    <property type="match status" value="1"/>
</dbReference>
<organism evidence="9 10">
    <name type="scientific">Carboxylicivirga sediminis</name>
    <dbReference type="NCBI Taxonomy" id="2006564"/>
    <lineage>
        <taxon>Bacteria</taxon>
        <taxon>Pseudomonadati</taxon>
        <taxon>Bacteroidota</taxon>
        <taxon>Bacteroidia</taxon>
        <taxon>Marinilabiliales</taxon>
        <taxon>Marinilabiliaceae</taxon>
        <taxon>Carboxylicivirga</taxon>
    </lineage>
</organism>
<reference evidence="9" key="1">
    <citation type="journal article" date="2018" name="Int. J. Syst. Evol. Microbiol.">
        <title>Carboxylicivirga sediminis sp. nov., isolated from coastal sediment.</title>
        <authorList>
            <person name="Wang F.Q."/>
            <person name="Ren L.H."/>
            <person name="Zou R.J."/>
            <person name="Sun Y.Z."/>
            <person name="Liu X.J."/>
            <person name="Jiang F."/>
            <person name="Liu L.J."/>
        </authorList>
    </citation>
    <scope>NUCLEOTIDE SEQUENCE</scope>
    <source>
        <strain evidence="9">JR1</strain>
    </source>
</reference>
<evidence type="ECO:0000256" key="1">
    <source>
        <dbReference type="ARBA" id="ARBA00004442"/>
    </source>
</evidence>
<dbReference type="Pfam" id="PF14322">
    <property type="entry name" value="SusD-like_3"/>
    <property type="match status" value="1"/>
</dbReference>
<evidence type="ECO:0000256" key="3">
    <source>
        <dbReference type="ARBA" id="ARBA00022729"/>
    </source>
</evidence>
<name>A0A941IX53_9BACT</name>
<feature type="chain" id="PRO_5037667623" evidence="6">
    <location>
        <begin position="19"/>
        <end position="480"/>
    </location>
</feature>
<protein>
    <submittedName>
        <fullName evidence="9">RagB/SusD family nutrient uptake outer membrane protein</fullName>
    </submittedName>
</protein>
<evidence type="ECO:0000256" key="5">
    <source>
        <dbReference type="ARBA" id="ARBA00023237"/>
    </source>
</evidence>
<dbReference type="Proteomes" id="UP000679220">
    <property type="component" value="Unassembled WGS sequence"/>
</dbReference>
<gene>
    <name evidence="9" type="ORF">KDU71_06630</name>
</gene>
<feature type="domain" description="SusD-like N-terminal" evidence="8">
    <location>
        <begin position="22"/>
        <end position="227"/>
    </location>
</feature>
<evidence type="ECO:0000256" key="2">
    <source>
        <dbReference type="ARBA" id="ARBA00006275"/>
    </source>
</evidence>
<evidence type="ECO:0000256" key="6">
    <source>
        <dbReference type="SAM" id="SignalP"/>
    </source>
</evidence>
<reference evidence="9" key="2">
    <citation type="submission" date="2021-04" db="EMBL/GenBank/DDBJ databases">
        <authorList>
            <person name="Zhang T."/>
            <person name="Zhang Y."/>
            <person name="Lu D."/>
            <person name="Zuo D."/>
            <person name="Du Z."/>
        </authorList>
    </citation>
    <scope>NUCLEOTIDE SEQUENCE</scope>
    <source>
        <strain evidence="9">JR1</strain>
    </source>
</reference>
<feature type="signal peptide" evidence="6">
    <location>
        <begin position="1"/>
        <end position="18"/>
    </location>
</feature>
<evidence type="ECO:0000259" key="8">
    <source>
        <dbReference type="Pfam" id="PF14322"/>
    </source>
</evidence>
<sequence>MKKIIYLFSFLISLSLVSCESFFDLKPHDSSPTSDILTNVKDAQTMLNGVYARFMSSSSYGKNLTVLTDIMTDASLAASGFTNQMGYMYAWNIQPGVSEVSGLWSNHYGGIYNCNFLINNIDNLEGDLDEINRIKGEAFIGRALLHYNMVRHYGKTYKASSAAEDLGVPYITVNEIGAPRRNTVEDVYHNLIEDLEQALDLLPANPSADNVTFTSHFANGLLARVYLDMKDYDNAITYASEVIDNSGCILAEGEAFQNMWLRDFSNEIIWKVGYTETDLGSAPGYNFGNRNNTSTLPQPDYIPADWLLNLYDVNNDIRFTTYFTYGDTGHGWPSFMVSKYPTNPTFPFTQGMNMPKPMRLAEMYLIKAEAHAMQDEDQEARDALDVLLTARIGNHNGIGAVGDQLKQFIFEERIRELIFEGFYYHDLKRLGLGFERSPQENTSAANDLKILGDDYRWQWPIPTSEINGNPNIKGQQNPGY</sequence>
<proteinExistence type="inferred from homology"/>
<dbReference type="InterPro" id="IPR011990">
    <property type="entry name" value="TPR-like_helical_dom_sf"/>
</dbReference>
<comment type="caution">
    <text evidence="9">The sequence shown here is derived from an EMBL/GenBank/DDBJ whole genome shotgun (WGS) entry which is preliminary data.</text>
</comment>
<keyword evidence="4" id="KW-0472">Membrane</keyword>